<name>A0A4V2US33_9BACI</name>
<dbReference type="Pfam" id="PF03625">
    <property type="entry name" value="DUF302"/>
    <property type="match status" value="1"/>
</dbReference>
<dbReference type="InterPro" id="IPR035923">
    <property type="entry name" value="TT1751-like_sf"/>
</dbReference>
<proteinExistence type="predicted"/>
<feature type="domain" description="DUF302" evidence="1">
    <location>
        <begin position="36"/>
        <end position="96"/>
    </location>
</feature>
<evidence type="ECO:0000259" key="1">
    <source>
        <dbReference type="Pfam" id="PF03625"/>
    </source>
</evidence>
<gene>
    <name evidence="2" type="ORF">EDD72_11910</name>
</gene>
<dbReference type="SUPFAM" id="SSF103247">
    <property type="entry name" value="TT1751-like"/>
    <property type="match status" value="1"/>
</dbReference>
<evidence type="ECO:0000313" key="2">
    <source>
        <dbReference type="EMBL" id="TCS79892.1"/>
    </source>
</evidence>
<accession>A0A4V2US33</accession>
<organism evidence="2 3">
    <name type="scientific">Tepidibacillus fermentans</name>
    <dbReference type="NCBI Taxonomy" id="1281767"/>
    <lineage>
        <taxon>Bacteria</taxon>
        <taxon>Bacillati</taxon>
        <taxon>Bacillota</taxon>
        <taxon>Bacilli</taxon>
        <taxon>Bacillales</taxon>
        <taxon>Bacillaceae</taxon>
        <taxon>Tepidibacillus</taxon>
    </lineage>
</organism>
<dbReference type="Proteomes" id="UP000295788">
    <property type="component" value="Unassembled WGS sequence"/>
</dbReference>
<evidence type="ECO:0000313" key="3">
    <source>
        <dbReference type="Proteomes" id="UP000295788"/>
    </source>
</evidence>
<protein>
    <submittedName>
        <fullName evidence="2">Uncharacterized protein (DUF302 family)</fullName>
    </submittedName>
</protein>
<dbReference type="CDD" id="cd14797">
    <property type="entry name" value="DUF302"/>
    <property type="match status" value="1"/>
</dbReference>
<dbReference type="InterPro" id="IPR016796">
    <property type="entry name" value="UCP021774"/>
</dbReference>
<reference evidence="2 3" key="1">
    <citation type="submission" date="2019-03" db="EMBL/GenBank/DDBJ databases">
        <title>Genomic Encyclopedia of Type Strains, Phase IV (KMG-IV): sequencing the most valuable type-strain genomes for metagenomic binning, comparative biology and taxonomic classification.</title>
        <authorList>
            <person name="Goeker M."/>
        </authorList>
    </citation>
    <scope>NUCLEOTIDE SEQUENCE [LARGE SCALE GENOMIC DNA]</scope>
    <source>
        <strain evidence="2 3">DSM 23802</strain>
    </source>
</reference>
<dbReference type="Gene3D" id="3.30.310.70">
    <property type="entry name" value="TT1751-like domain"/>
    <property type="match status" value="1"/>
</dbReference>
<comment type="caution">
    <text evidence="2">The sequence shown here is derived from an EMBL/GenBank/DDBJ whole genome shotgun (WGS) entry which is preliminary data.</text>
</comment>
<dbReference type="AlphaFoldDB" id="A0A4V2US33"/>
<dbReference type="PIRSF" id="PIRSF021774">
    <property type="entry name" value="UCP021774"/>
    <property type="match status" value="1"/>
</dbReference>
<dbReference type="PANTHER" id="PTHR38342:SF1">
    <property type="entry name" value="SLR5037 PROTEIN"/>
    <property type="match status" value="1"/>
</dbReference>
<sequence length="127" mass="14622">MIHYTFYTQKNVATLISDLMQELMKNNFSILWQFELHQKLEEKGFFPKRKQTILEVCNPDEAATILGINPLVGYFLPCKIVITEEEDQVSVGLIRPTELIWLTKDQQAVEKAQEIEAQLVNAINVAI</sequence>
<dbReference type="EMBL" id="SMAB01000019">
    <property type="protein sequence ID" value="TCS79892.1"/>
    <property type="molecule type" value="Genomic_DNA"/>
</dbReference>
<dbReference type="PANTHER" id="PTHR38342">
    <property type="entry name" value="SLR5037 PROTEIN"/>
    <property type="match status" value="1"/>
</dbReference>
<dbReference type="RefSeq" id="WP_165895054.1">
    <property type="nucleotide sequence ID" value="NZ_SMAB01000019.1"/>
</dbReference>
<keyword evidence="3" id="KW-1185">Reference proteome</keyword>
<dbReference type="InterPro" id="IPR005180">
    <property type="entry name" value="DUF302"/>
</dbReference>